<evidence type="ECO:0000313" key="10">
    <source>
        <dbReference type="EMBL" id="MFC4911535.1"/>
    </source>
</evidence>
<dbReference type="RefSeq" id="WP_378260533.1">
    <property type="nucleotide sequence ID" value="NZ_JBHSIT010000009.1"/>
</dbReference>
<protein>
    <submittedName>
        <fullName evidence="10">FtsX-like permease family protein</fullName>
    </submittedName>
</protein>
<evidence type="ECO:0000256" key="6">
    <source>
        <dbReference type="ARBA" id="ARBA00038076"/>
    </source>
</evidence>
<dbReference type="EMBL" id="JBHSIT010000009">
    <property type="protein sequence ID" value="MFC4911535.1"/>
    <property type="molecule type" value="Genomic_DNA"/>
</dbReference>
<organism evidence="10 11">
    <name type="scientific">Actinomadura gamaensis</name>
    <dbReference type="NCBI Taxonomy" id="1763541"/>
    <lineage>
        <taxon>Bacteria</taxon>
        <taxon>Bacillati</taxon>
        <taxon>Actinomycetota</taxon>
        <taxon>Actinomycetes</taxon>
        <taxon>Streptosporangiales</taxon>
        <taxon>Thermomonosporaceae</taxon>
        <taxon>Actinomadura</taxon>
    </lineage>
</organism>
<accession>A0ABV9U7G8</accession>
<feature type="transmembrane region" description="Helical" evidence="8">
    <location>
        <begin position="249"/>
        <end position="279"/>
    </location>
</feature>
<keyword evidence="3 8" id="KW-0812">Transmembrane</keyword>
<evidence type="ECO:0000256" key="4">
    <source>
        <dbReference type="ARBA" id="ARBA00022989"/>
    </source>
</evidence>
<dbReference type="PANTHER" id="PTHR30572:SF4">
    <property type="entry name" value="ABC TRANSPORTER PERMEASE YTRF"/>
    <property type="match status" value="1"/>
</dbReference>
<feature type="transmembrane region" description="Helical" evidence="8">
    <location>
        <begin position="767"/>
        <end position="789"/>
    </location>
</feature>
<dbReference type="PANTHER" id="PTHR30572">
    <property type="entry name" value="MEMBRANE COMPONENT OF TRANSPORTER-RELATED"/>
    <property type="match status" value="1"/>
</dbReference>
<comment type="similarity">
    <text evidence="6">Belongs to the ABC-4 integral membrane protein family.</text>
</comment>
<feature type="domain" description="ABC3 transporter permease C-terminal" evidence="9">
    <location>
        <begin position="255"/>
        <end position="370"/>
    </location>
</feature>
<evidence type="ECO:0000259" key="9">
    <source>
        <dbReference type="Pfam" id="PF02687"/>
    </source>
</evidence>
<gene>
    <name evidence="10" type="ORF">ACFPCY_29825</name>
</gene>
<dbReference type="Proteomes" id="UP001595872">
    <property type="component" value="Unassembled WGS sequence"/>
</dbReference>
<name>A0ABV9U7G8_9ACTN</name>
<keyword evidence="11" id="KW-1185">Reference proteome</keyword>
<comment type="caution">
    <text evidence="10">The sequence shown here is derived from an EMBL/GenBank/DDBJ whole genome shotgun (WGS) entry which is preliminary data.</text>
</comment>
<comment type="subcellular location">
    <subcellularLocation>
        <location evidence="1">Cell membrane</location>
        <topology evidence="1">Multi-pass membrane protein</topology>
    </subcellularLocation>
</comment>
<evidence type="ECO:0000256" key="2">
    <source>
        <dbReference type="ARBA" id="ARBA00022475"/>
    </source>
</evidence>
<feature type="region of interest" description="Disordered" evidence="7">
    <location>
        <begin position="466"/>
        <end position="502"/>
    </location>
</feature>
<feature type="domain" description="ABC3 transporter permease C-terminal" evidence="9">
    <location>
        <begin position="676"/>
        <end position="790"/>
    </location>
</feature>
<dbReference type="Pfam" id="PF02687">
    <property type="entry name" value="FtsX"/>
    <property type="match status" value="2"/>
</dbReference>
<proteinExistence type="inferred from homology"/>
<dbReference type="InterPro" id="IPR003838">
    <property type="entry name" value="ABC3_permease_C"/>
</dbReference>
<feature type="transmembrane region" description="Helical" evidence="8">
    <location>
        <begin position="344"/>
        <end position="366"/>
    </location>
</feature>
<evidence type="ECO:0000256" key="3">
    <source>
        <dbReference type="ARBA" id="ARBA00022692"/>
    </source>
</evidence>
<evidence type="ECO:0000256" key="5">
    <source>
        <dbReference type="ARBA" id="ARBA00023136"/>
    </source>
</evidence>
<reference evidence="11" key="1">
    <citation type="journal article" date="2019" name="Int. J. Syst. Evol. Microbiol.">
        <title>The Global Catalogue of Microorganisms (GCM) 10K type strain sequencing project: providing services to taxonomists for standard genome sequencing and annotation.</title>
        <authorList>
            <consortium name="The Broad Institute Genomics Platform"/>
            <consortium name="The Broad Institute Genome Sequencing Center for Infectious Disease"/>
            <person name="Wu L."/>
            <person name="Ma J."/>
        </authorList>
    </citation>
    <scope>NUCLEOTIDE SEQUENCE [LARGE SCALE GENOMIC DNA]</scope>
    <source>
        <strain evidence="11">KLKA75</strain>
    </source>
</reference>
<dbReference type="InterPro" id="IPR050250">
    <property type="entry name" value="Macrolide_Exporter_MacB"/>
</dbReference>
<evidence type="ECO:0000256" key="8">
    <source>
        <dbReference type="SAM" id="Phobius"/>
    </source>
</evidence>
<sequence length="806" mass="81643">MSALGRIVRSGVARRRVQTLVLALTTMLAVTASVLAAGLIVASRAPFDHAFARQHGAHLTAQFDGGRATPQQLAATAHASGVTAAAGPFSVVTLRPSFALDGDEPPAPPMTVAGRAGPGGAVDALDLTEGRWAAARGEIVLAADGPPVRLGRRVTFPELPGRPALTVVGHARSIGRSADAWVVPAQLAALNGRHAPGYQMLYRLRNAATDAQVSAGRAAVAAAAPRGSLTGAGSYLRIRHAAQRATATFVPFIVAFGVLALAISVLTIGVVVNAAVAAATHRIGVLKSLGFTPSQVVTAYVGKALIPAAIGTGLGVVLGNLLAIPAMRQEGSAYQTGARTVAPWIDVAVPAAALAAVALTALVPALRAGRLRAAEAIALGRAPRPGRGRAVRRVLGRLPLARPLSLGLAAPFARPARSVAMGLALMLGTAAVAFGTGLALSLNGIENGLNRDEPGAVIAHTFAPLRQNGAPPREGSPNGGPPNGKPGADSGPPRRPKPASPAAIARTIQAQPGTRRYFSTSQAQIGVAGLTSAVSLIAYDGDASWGAFQLVSGRWFHGAGEAVVPSGMLKATGTRLGDTITMTSAGRTAPVRIVGEALMLRQDGLVVLTGTASAAPLGLRFDPGATEFQIDLKPGTDARAYRTALNRDLQAIGASAERNGAELSATVVAMDALAGMLTALLVAVAGLGVLNTVVLDTRERVRDLGVLKALGMAPRQVVAMIITTVGLVGVCFAAAGIPIGMALHAAVLPLMGRAAGTGIPHADLAVYHVPLLALLLLGGVLIAIAGALLPAGWAARTRTSTALRTE</sequence>
<keyword evidence="2" id="KW-1003">Cell membrane</keyword>
<feature type="transmembrane region" description="Helical" evidence="8">
    <location>
        <begin position="419"/>
        <end position="442"/>
    </location>
</feature>
<feature type="transmembrane region" description="Helical" evidence="8">
    <location>
        <begin position="672"/>
        <end position="696"/>
    </location>
</feature>
<keyword evidence="5 8" id="KW-0472">Membrane</keyword>
<evidence type="ECO:0000313" key="11">
    <source>
        <dbReference type="Proteomes" id="UP001595872"/>
    </source>
</evidence>
<evidence type="ECO:0000256" key="1">
    <source>
        <dbReference type="ARBA" id="ARBA00004651"/>
    </source>
</evidence>
<feature type="transmembrane region" description="Helical" evidence="8">
    <location>
        <begin position="300"/>
        <end position="324"/>
    </location>
</feature>
<keyword evidence="4 8" id="KW-1133">Transmembrane helix</keyword>
<feature type="transmembrane region" description="Helical" evidence="8">
    <location>
        <begin position="717"/>
        <end position="747"/>
    </location>
</feature>
<evidence type="ECO:0000256" key="7">
    <source>
        <dbReference type="SAM" id="MobiDB-lite"/>
    </source>
</evidence>